<dbReference type="Proteomes" id="UP000654913">
    <property type="component" value="Chromosome 7"/>
</dbReference>
<reference evidence="1" key="1">
    <citation type="submission" date="2021-01" db="EMBL/GenBank/DDBJ databases">
        <authorList>
            <consortium name="Aspergillus puulaauensis MK2 genome sequencing consortium"/>
            <person name="Kazuki M."/>
            <person name="Futagami T."/>
        </authorList>
    </citation>
    <scope>NUCLEOTIDE SEQUENCE</scope>
    <source>
        <strain evidence="1">MK2</strain>
    </source>
</reference>
<dbReference type="GeneID" id="64978500"/>
<evidence type="ECO:0000313" key="1">
    <source>
        <dbReference type="EMBL" id="BCS28503.1"/>
    </source>
</evidence>
<evidence type="ECO:0000313" key="2">
    <source>
        <dbReference type="Proteomes" id="UP000654913"/>
    </source>
</evidence>
<gene>
    <name evidence="1" type="ORF">APUU_70073S</name>
</gene>
<dbReference type="AlphaFoldDB" id="A0A7R7XX53"/>
<dbReference type="Gene3D" id="1.10.510.10">
    <property type="entry name" value="Transferase(Phosphotransferase) domain 1"/>
    <property type="match status" value="1"/>
</dbReference>
<organism evidence="1 2">
    <name type="scientific">Aspergillus puulaauensis</name>
    <dbReference type="NCBI Taxonomy" id="1220207"/>
    <lineage>
        <taxon>Eukaryota</taxon>
        <taxon>Fungi</taxon>
        <taxon>Dikarya</taxon>
        <taxon>Ascomycota</taxon>
        <taxon>Pezizomycotina</taxon>
        <taxon>Eurotiomycetes</taxon>
        <taxon>Eurotiomycetidae</taxon>
        <taxon>Eurotiales</taxon>
        <taxon>Aspergillaceae</taxon>
        <taxon>Aspergillus</taxon>
    </lineage>
</organism>
<keyword evidence="2" id="KW-1185">Reference proteome</keyword>
<proteinExistence type="predicted"/>
<dbReference type="OrthoDB" id="5979581at2759"/>
<dbReference type="KEGG" id="apuu:APUU_70073S"/>
<dbReference type="EMBL" id="AP024449">
    <property type="protein sequence ID" value="BCS28503.1"/>
    <property type="molecule type" value="Genomic_DNA"/>
</dbReference>
<accession>A0A7R7XX53</accession>
<protein>
    <submittedName>
        <fullName evidence="1">Uncharacterized protein</fullName>
    </submittedName>
</protein>
<dbReference type="RefSeq" id="XP_041560689.1">
    <property type="nucleotide sequence ID" value="XM_041694906.1"/>
</dbReference>
<reference evidence="1" key="2">
    <citation type="submission" date="2021-02" db="EMBL/GenBank/DDBJ databases">
        <title>Aspergillus puulaauensis MK2 genome sequence.</title>
        <authorList>
            <person name="Futagami T."/>
            <person name="Mori K."/>
            <person name="Kadooka C."/>
            <person name="Tanaka T."/>
        </authorList>
    </citation>
    <scope>NUCLEOTIDE SEQUENCE</scope>
    <source>
        <strain evidence="1">MK2</strain>
    </source>
</reference>
<name>A0A7R7XX53_9EURO</name>
<sequence length="146" mass="17859">MYHLGLFGCRPPVEPFPVELEEVTMEQVEMLGKLPDRWWNEWEARSDWFDEDGRKNVREDLQQWYGNTHRDWETRFAEYIREPRERHGFEFFSAEEEVGFRGMINFMLVLEPSKRATIDGVVECEWMQRWGLPEWRRMQETISQHT</sequence>